<dbReference type="Gene3D" id="3.40.50.720">
    <property type="entry name" value="NAD(P)-binding Rossmann-like Domain"/>
    <property type="match status" value="2"/>
</dbReference>
<evidence type="ECO:0000313" key="5">
    <source>
        <dbReference type="Proteomes" id="UP000193218"/>
    </source>
</evidence>
<proteinExistence type="predicted"/>
<reference evidence="4 5" key="1">
    <citation type="submission" date="2017-03" db="EMBL/GenBank/DDBJ databases">
        <title>Widespread Adenine N6-methylation of Active Genes in Fungi.</title>
        <authorList>
            <consortium name="DOE Joint Genome Institute"/>
            <person name="Mondo S.J."/>
            <person name="Dannebaum R.O."/>
            <person name="Kuo R.C."/>
            <person name="Louie K.B."/>
            <person name="Bewick A.J."/>
            <person name="Labutti K."/>
            <person name="Haridas S."/>
            <person name="Kuo A."/>
            <person name="Salamov A."/>
            <person name="Ahrendt S.R."/>
            <person name="Lau R."/>
            <person name="Bowen B.P."/>
            <person name="Lipzen A."/>
            <person name="Sullivan W."/>
            <person name="Andreopoulos W.B."/>
            <person name="Clum A."/>
            <person name="Lindquist E."/>
            <person name="Daum C."/>
            <person name="Northen T.R."/>
            <person name="Ramamoorthy G."/>
            <person name="Schmitz R.J."/>
            <person name="Gryganskyi A."/>
            <person name="Culley D."/>
            <person name="Magnuson J."/>
            <person name="James T.Y."/>
            <person name="O'Malley M.A."/>
            <person name="Stajich J.E."/>
            <person name="Spatafora J.W."/>
            <person name="Visel A."/>
            <person name="Grigoriev I.V."/>
        </authorList>
    </citation>
    <scope>NUCLEOTIDE SEQUENCE [LARGE SCALE GENOMIC DNA]</scope>
    <source>
        <strain evidence="4 5">NRRL Y-17943</strain>
    </source>
</reference>
<evidence type="ECO:0000259" key="3">
    <source>
        <dbReference type="Pfam" id="PF02826"/>
    </source>
</evidence>
<organism evidence="4 5">
    <name type="scientific">Kockovaella imperatae</name>
    <dbReference type="NCBI Taxonomy" id="4999"/>
    <lineage>
        <taxon>Eukaryota</taxon>
        <taxon>Fungi</taxon>
        <taxon>Dikarya</taxon>
        <taxon>Basidiomycota</taxon>
        <taxon>Agaricomycotina</taxon>
        <taxon>Tremellomycetes</taxon>
        <taxon>Tremellales</taxon>
        <taxon>Cuniculitremaceae</taxon>
        <taxon>Kockovaella</taxon>
    </lineage>
</organism>
<dbReference type="PANTHER" id="PTHR43333:SF1">
    <property type="entry name" value="D-ISOMER SPECIFIC 2-HYDROXYACID DEHYDROGENASE NAD-BINDING DOMAIN-CONTAINING PROTEIN"/>
    <property type="match status" value="1"/>
</dbReference>
<gene>
    <name evidence="4" type="ORF">BD324DRAFT_221774</name>
</gene>
<dbReference type="Pfam" id="PF02826">
    <property type="entry name" value="2-Hacid_dh_C"/>
    <property type="match status" value="1"/>
</dbReference>
<dbReference type="STRING" id="4999.A0A1Y1UR12"/>
<keyword evidence="2" id="KW-0520">NAD</keyword>
<dbReference type="SUPFAM" id="SSF51735">
    <property type="entry name" value="NAD(P)-binding Rossmann-fold domains"/>
    <property type="match status" value="1"/>
</dbReference>
<evidence type="ECO:0000256" key="2">
    <source>
        <dbReference type="ARBA" id="ARBA00023027"/>
    </source>
</evidence>
<dbReference type="GeneID" id="33554021"/>
<evidence type="ECO:0000256" key="1">
    <source>
        <dbReference type="ARBA" id="ARBA00023002"/>
    </source>
</evidence>
<dbReference type="RefSeq" id="XP_021873370.1">
    <property type="nucleotide sequence ID" value="XM_022012213.1"/>
</dbReference>
<dbReference type="PANTHER" id="PTHR43333">
    <property type="entry name" value="2-HACID_DH_C DOMAIN-CONTAINING PROTEIN"/>
    <property type="match status" value="1"/>
</dbReference>
<protein>
    <submittedName>
        <fullName evidence="4">D-isomer specific 2-hydroxyacid dehydrogenase</fullName>
    </submittedName>
</protein>
<dbReference type="InterPro" id="IPR006140">
    <property type="entry name" value="D-isomer_DH_NAD-bd"/>
</dbReference>
<dbReference type="GO" id="GO:0016491">
    <property type="term" value="F:oxidoreductase activity"/>
    <property type="evidence" value="ECO:0007669"/>
    <property type="project" value="UniProtKB-KW"/>
</dbReference>
<evidence type="ECO:0000313" key="4">
    <source>
        <dbReference type="EMBL" id="ORX39585.1"/>
    </source>
</evidence>
<dbReference type="InParanoid" id="A0A1Y1UR12"/>
<dbReference type="InterPro" id="IPR036291">
    <property type="entry name" value="NAD(P)-bd_dom_sf"/>
</dbReference>
<sequence>MTNNQLQTLALLYKVSDETLDRVKKTFKTVHYHPDGSPISKEHLAEIEVWAATWRGLPEEVESLDELKKTKLVQLMSAGANAALNSKVFTSYPGWDKKFALCTASGIHSLAIPQYIVMSIISLYNSAYLQTHKTRDDKKWFSKSELPVHNAMTLYGKTAGMLGYGSIAREAARQLKAMNVRIIAANSSGSKKGDDGFMFPGTGDADGSIPDEYYSTTDKDSFHEFLSKSDILIGSLPSTPQTHYLLNKEQFDMMPDRSVFVNIGRGDLAPSDDIIAALDAPNGLIGAALDVTDPEPLPDNHPLYSHPRVVLTPHTSGDYEHYSDAAAECVMENVKRFREKGTFFNVVDVKKGY</sequence>
<dbReference type="FunFam" id="3.40.50.720:FF:000363">
    <property type="entry name" value="D-isomer specific 2-hydroxyacid dehydrogenase"/>
    <property type="match status" value="1"/>
</dbReference>
<accession>A0A1Y1UR12</accession>
<keyword evidence="5" id="KW-1185">Reference proteome</keyword>
<dbReference type="OrthoDB" id="298012at2759"/>
<dbReference type="Proteomes" id="UP000193218">
    <property type="component" value="Unassembled WGS sequence"/>
</dbReference>
<keyword evidence="1" id="KW-0560">Oxidoreductase</keyword>
<dbReference type="AlphaFoldDB" id="A0A1Y1UR12"/>
<name>A0A1Y1UR12_9TREE</name>
<dbReference type="GO" id="GO:0051287">
    <property type="term" value="F:NAD binding"/>
    <property type="evidence" value="ECO:0007669"/>
    <property type="project" value="InterPro"/>
</dbReference>
<comment type="caution">
    <text evidence="4">The sequence shown here is derived from an EMBL/GenBank/DDBJ whole genome shotgun (WGS) entry which is preliminary data.</text>
</comment>
<dbReference type="EMBL" id="NBSH01000002">
    <property type="protein sequence ID" value="ORX39585.1"/>
    <property type="molecule type" value="Genomic_DNA"/>
</dbReference>
<feature type="domain" description="D-isomer specific 2-hydroxyacid dehydrogenase NAD-binding" evidence="3">
    <location>
        <begin position="130"/>
        <end position="316"/>
    </location>
</feature>